<dbReference type="Pfam" id="PF02397">
    <property type="entry name" value="Bac_transf"/>
    <property type="match status" value="1"/>
</dbReference>
<evidence type="ECO:0000256" key="9">
    <source>
        <dbReference type="SAM" id="Phobius"/>
    </source>
</evidence>
<feature type="transmembrane region" description="Helical" evidence="9">
    <location>
        <begin position="36"/>
        <end position="57"/>
    </location>
</feature>
<keyword evidence="3" id="KW-1003">Cell membrane</keyword>
<dbReference type="GO" id="GO:0000271">
    <property type="term" value="P:polysaccharide biosynthetic process"/>
    <property type="evidence" value="ECO:0007669"/>
    <property type="project" value="UniProtKB-KW"/>
</dbReference>
<dbReference type="GO" id="GO:0005886">
    <property type="term" value="C:plasma membrane"/>
    <property type="evidence" value="ECO:0007669"/>
    <property type="project" value="UniProtKB-SubCell"/>
</dbReference>
<reference evidence="12" key="1">
    <citation type="submission" date="2016-11" db="EMBL/GenBank/DDBJ databases">
        <authorList>
            <person name="Varghese N."/>
            <person name="Submissions S."/>
        </authorList>
    </citation>
    <scope>NUCLEOTIDE SEQUENCE [LARGE SCALE GENOMIC DNA]</scope>
    <source>
        <strain evidence="12">DSM 29440</strain>
    </source>
</reference>
<evidence type="ECO:0000256" key="5">
    <source>
        <dbReference type="ARBA" id="ARBA00022692"/>
    </source>
</evidence>
<dbReference type="AlphaFoldDB" id="A0A1N6G641"/>
<name>A0A1N6G641_9RHOB</name>
<keyword evidence="8" id="KW-0270">Exopolysaccharide synthesis</keyword>
<evidence type="ECO:0000256" key="7">
    <source>
        <dbReference type="ARBA" id="ARBA00023136"/>
    </source>
</evidence>
<keyword evidence="5 9" id="KW-0812">Transmembrane</keyword>
<dbReference type="PANTHER" id="PTHR30576:SF4">
    <property type="entry name" value="UNDECAPRENYL-PHOSPHATE GALACTOSE PHOSPHOTRANSFERASE"/>
    <property type="match status" value="1"/>
</dbReference>
<dbReference type="InterPro" id="IPR003362">
    <property type="entry name" value="Bact_transf"/>
</dbReference>
<comment type="similarity">
    <text evidence="2">Belongs to the bacterial sugar transferase family.</text>
</comment>
<evidence type="ECO:0000256" key="2">
    <source>
        <dbReference type="ARBA" id="ARBA00006464"/>
    </source>
</evidence>
<keyword evidence="6 9" id="KW-1133">Transmembrane helix</keyword>
<dbReference type="STRING" id="1217970.SAMN05444002_2232"/>
<evidence type="ECO:0000256" key="4">
    <source>
        <dbReference type="ARBA" id="ARBA00022679"/>
    </source>
</evidence>
<accession>A0A1N6G641</accession>
<dbReference type="EMBL" id="FSRL01000001">
    <property type="protein sequence ID" value="SIO02954.1"/>
    <property type="molecule type" value="Genomic_DNA"/>
</dbReference>
<evidence type="ECO:0000256" key="1">
    <source>
        <dbReference type="ARBA" id="ARBA00004236"/>
    </source>
</evidence>
<keyword evidence="12" id="KW-1185">Reference proteome</keyword>
<sequence length="226" mass="25667">MKVAKLSNPNPVGVSPPGFVRGRKTYRRVGKRTLDILLALLLLPLISPVLLVLCAIARRDGGPSLYGHERVGQNGRRFQCWKIRSMVIDSERRLVEYLDANPEAAAEWHRDFKLRKDPRITAFGHFIRKTSLDELPQIWNVLRGDMSFVGPRPIVAEELKRYGNFRSAYLALRPGITGPWQVMGRNNICYADRVQLDVQYAQSMGLWSDLWLIARTAGVVLRSTGQ</sequence>
<evidence type="ECO:0000313" key="11">
    <source>
        <dbReference type="EMBL" id="SIO02954.1"/>
    </source>
</evidence>
<evidence type="ECO:0000313" key="12">
    <source>
        <dbReference type="Proteomes" id="UP000184932"/>
    </source>
</evidence>
<comment type="subcellular location">
    <subcellularLocation>
        <location evidence="1">Cell membrane</location>
    </subcellularLocation>
</comment>
<evidence type="ECO:0000256" key="8">
    <source>
        <dbReference type="ARBA" id="ARBA00023169"/>
    </source>
</evidence>
<dbReference type="GO" id="GO:0016780">
    <property type="term" value="F:phosphotransferase activity, for other substituted phosphate groups"/>
    <property type="evidence" value="ECO:0007669"/>
    <property type="project" value="TreeGrafter"/>
</dbReference>
<proteinExistence type="inferred from homology"/>
<feature type="domain" description="Bacterial sugar transferase" evidence="10">
    <location>
        <begin position="31"/>
        <end position="221"/>
    </location>
</feature>
<evidence type="ECO:0000256" key="6">
    <source>
        <dbReference type="ARBA" id="ARBA00022989"/>
    </source>
</evidence>
<evidence type="ECO:0000256" key="3">
    <source>
        <dbReference type="ARBA" id="ARBA00022475"/>
    </source>
</evidence>
<dbReference type="RefSeq" id="WP_245794436.1">
    <property type="nucleotide sequence ID" value="NZ_FSRL01000001.1"/>
</dbReference>
<organism evidence="11 12">
    <name type="scientific">Vannielia litorea</name>
    <dbReference type="NCBI Taxonomy" id="1217970"/>
    <lineage>
        <taxon>Bacteria</taxon>
        <taxon>Pseudomonadati</taxon>
        <taxon>Pseudomonadota</taxon>
        <taxon>Alphaproteobacteria</taxon>
        <taxon>Rhodobacterales</taxon>
        <taxon>Paracoccaceae</taxon>
        <taxon>Vannielia</taxon>
    </lineage>
</organism>
<protein>
    <submittedName>
        <fullName evidence="11">Sugar transferase involved in LPS biosynthesis (Colanic, teichoic acid)</fullName>
    </submittedName>
</protein>
<keyword evidence="4 11" id="KW-0808">Transferase</keyword>
<gene>
    <name evidence="11" type="ORF">SAMN05444002_2232</name>
</gene>
<dbReference type="Proteomes" id="UP000184932">
    <property type="component" value="Unassembled WGS sequence"/>
</dbReference>
<keyword evidence="7 9" id="KW-0472">Membrane</keyword>
<evidence type="ECO:0000259" key="10">
    <source>
        <dbReference type="Pfam" id="PF02397"/>
    </source>
</evidence>
<dbReference type="PANTHER" id="PTHR30576">
    <property type="entry name" value="COLANIC BIOSYNTHESIS UDP-GLUCOSE LIPID CARRIER TRANSFERASE"/>
    <property type="match status" value="1"/>
</dbReference>